<protein>
    <submittedName>
        <fullName evidence="1">DNA repair protein RadC</fullName>
    </submittedName>
</protein>
<organism evidence="1 2">
    <name type="scientific">Amphibiibacter pelophylacis</name>
    <dbReference type="NCBI Taxonomy" id="1799477"/>
    <lineage>
        <taxon>Bacteria</taxon>
        <taxon>Pseudomonadati</taxon>
        <taxon>Pseudomonadota</taxon>
        <taxon>Betaproteobacteria</taxon>
        <taxon>Burkholderiales</taxon>
        <taxon>Sphaerotilaceae</taxon>
        <taxon>Amphibiibacter</taxon>
    </lineage>
</organism>
<evidence type="ECO:0000313" key="1">
    <source>
        <dbReference type="EMBL" id="MEJ7139486.1"/>
    </source>
</evidence>
<name>A0ACC6P5M2_9BURK</name>
<dbReference type="Proteomes" id="UP001364695">
    <property type="component" value="Unassembled WGS sequence"/>
</dbReference>
<proteinExistence type="predicted"/>
<accession>A0ACC6P5M2</accession>
<evidence type="ECO:0000313" key="2">
    <source>
        <dbReference type="Proteomes" id="UP001364695"/>
    </source>
</evidence>
<comment type="caution">
    <text evidence="1">The sequence shown here is derived from an EMBL/GenBank/DDBJ whole genome shotgun (WGS) entry which is preliminary data.</text>
</comment>
<gene>
    <name evidence="1" type="primary">radC</name>
    <name evidence="1" type="ORF">RV045_13755</name>
</gene>
<dbReference type="EMBL" id="JAWDIE010000029">
    <property type="protein sequence ID" value="MEJ7139486.1"/>
    <property type="molecule type" value="Genomic_DNA"/>
</dbReference>
<keyword evidence="2" id="KW-1185">Reference proteome</keyword>
<sequence length="173" mass="18882">MQQLQLSFDNIDDDNTLYVRDSHGSYSLASPSQILAAARTAADSLARVGQEFSSPQAVKDFLIAKLAGIEHEIFGVIFVDSRHRLIDYKEMFSGTINAASVYPREVVKTALRLNASALIFTHNHPSGDASPSEADKRLTSQLQKALALIDINVLDHIIVAGTKTLSFAERGIL</sequence>
<reference evidence="1" key="1">
    <citation type="submission" date="2023-10" db="EMBL/GenBank/DDBJ databases">
        <title>Amphibacter perezi, gen. nov., sp. nov. a novel taxa of the family Comamonadaceae, class Betaproteobacteria isolated from the skin microbiota of Pelophylax perezi from different populations.</title>
        <authorList>
            <person name="Costa S."/>
            <person name="Proenca D.N."/>
            <person name="Lopes I."/>
            <person name="Morais P.V."/>
        </authorList>
    </citation>
    <scope>NUCLEOTIDE SEQUENCE</scope>
    <source>
        <strain evidence="1">SL12-8</strain>
    </source>
</reference>